<dbReference type="GO" id="GO:0006281">
    <property type="term" value="P:DNA repair"/>
    <property type="evidence" value="ECO:0007669"/>
    <property type="project" value="InterPro"/>
</dbReference>
<accession>A0A6N7QX75</accession>
<dbReference type="AlphaFoldDB" id="A0A6N7QX75"/>
<dbReference type="RefSeq" id="WP_153834913.1">
    <property type="nucleotide sequence ID" value="NZ_JBHUMW010000094.1"/>
</dbReference>
<dbReference type="EMBL" id="WJEE01000012">
    <property type="protein sequence ID" value="MRI66154.1"/>
    <property type="molecule type" value="Genomic_DNA"/>
</dbReference>
<sequence>MKTQYSFKNDDGKVIPFYKFSYQKDFSSVLRVRKTKYNRQYLFADGTYLPQFISSETAKQFDFNSNYVVFEKAMLIIVHAFAGYNVISDLDNYTYKPFIDTIRKLKIIEDDTWRESSITNIGVLSEEEKIDLYVVPFQHYIDFLIHELKYIFTEDFNIQSIREKEEMEKLANDFF</sequence>
<comment type="caution">
    <text evidence="1">The sequence shown here is derived from an EMBL/GenBank/DDBJ whole genome shotgun (WGS) entry which is preliminary data.</text>
</comment>
<evidence type="ECO:0000313" key="1">
    <source>
        <dbReference type="EMBL" id="MRI66154.1"/>
    </source>
</evidence>
<dbReference type="GO" id="GO:0006310">
    <property type="term" value="P:DNA recombination"/>
    <property type="evidence" value="ECO:0007669"/>
    <property type="project" value="InterPro"/>
</dbReference>
<name>A0A6N7QX75_9BACI</name>
<organism evidence="1 2">
    <name type="scientific">Gracilibacillus thailandensis</name>
    <dbReference type="NCBI Taxonomy" id="563735"/>
    <lineage>
        <taxon>Bacteria</taxon>
        <taxon>Bacillati</taxon>
        <taxon>Bacillota</taxon>
        <taxon>Bacilli</taxon>
        <taxon>Bacillales</taxon>
        <taxon>Bacillaceae</taxon>
        <taxon>Gracilibacillus</taxon>
    </lineage>
</organism>
<keyword evidence="2" id="KW-1185">Reference proteome</keyword>
<dbReference type="GO" id="GO:0000287">
    <property type="term" value="F:magnesium ion binding"/>
    <property type="evidence" value="ECO:0007669"/>
    <property type="project" value="InterPro"/>
</dbReference>
<dbReference type="InterPro" id="IPR036614">
    <property type="entry name" value="RusA-like_sf"/>
</dbReference>
<dbReference type="Proteomes" id="UP000435187">
    <property type="component" value="Unassembled WGS sequence"/>
</dbReference>
<reference evidence="1 2" key="1">
    <citation type="submission" date="2019-10" db="EMBL/GenBank/DDBJ databases">
        <title>Gracilibacillus salitolerans sp. nov., a moderate halophile isolated from a saline soil in northwest China.</title>
        <authorList>
            <person name="Gan L."/>
        </authorList>
    </citation>
    <scope>NUCLEOTIDE SEQUENCE [LARGE SCALE GENOMIC DNA]</scope>
    <source>
        <strain evidence="1 2">TP2-8</strain>
    </source>
</reference>
<gene>
    <name evidence="1" type="ORF">GH885_07320</name>
</gene>
<protein>
    <submittedName>
        <fullName evidence="1">Uncharacterized protein</fullName>
    </submittedName>
</protein>
<evidence type="ECO:0000313" key="2">
    <source>
        <dbReference type="Proteomes" id="UP000435187"/>
    </source>
</evidence>
<proteinExistence type="predicted"/>
<dbReference type="SUPFAM" id="SSF103084">
    <property type="entry name" value="Holliday junction resolvase RusA"/>
    <property type="match status" value="1"/>
</dbReference>